<dbReference type="EMBL" id="BPLR01002134">
    <property type="protein sequence ID" value="GIX70391.1"/>
    <property type="molecule type" value="Genomic_DNA"/>
</dbReference>
<keyword evidence="2" id="KW-1185">Reference proteome</keyword>
<evidence type="ECO:0000313" key="1">
    <source>
        <dbReference type="EMBL" id="GIX70391.1"/>
    </source>
</evidence>
<organism evidence="1 2">
    <name type="scientific">Caerostris extrusa</name>
    <name type="common">Bark spider</name>
    <name type="synonym">Caerostris bankana</name>
    <dbReference type="NCBI Taxonomy" id="172846"/>
    <lineage>
        <taxon>Eukaryota</taxon>
        <taxon>Metazoa</taxon>
        <taxon>Ecdysozoa</taxon>
        <taxon>Arthropoda</taxon>
        <taxon>Chelicerata</taxon>
        <taxon>Arachnida</taxon>
        <taxon>Araneae</taxon>
        <taxon>Araneomorphae</taxon>
        <taxon>Entelegynae</taxon>
        <taxon>Araneoidea</taxon>
        <taxon>Araneidae</taxon>
        <taxon>Caerostris</taxon>
    </lineage>
</organism>
<protein>
    <submittedName>
        <fullName evidence="1">Uncharacterized protein</fullName>
    </submittedName>
</protein>
<comment type="caution">
    <text evidence="1">The sequence shown here is derived from an EMBL/GenBank/DDBJ whole genome shotgun (WGS) entry which is preliminary data.</text>
</comment>
<dbReference type="Proteomes" id="UP001054945">
    <property type="component" value="Unassembled WGS sequence"/>
</dbReference>
<gene>
    <name evidence="1" type="ORF">CEXT_687031</name>
</gene>
<proteinExistence type="predicted"/>
<sequence length="73" mass="8354">MNVDCVWSFPSSTKKFCLPKCFLSRLTNLALPSRRSSPRKFPSKEALLIKLCYFLAVNLVDTFSLSLTRRVPN</sequence>
<accession>A0AAV4MG16</accession>
<evidence type="ECO:0000313" key="2">
    <source>
        <dbReference type="Proteomes" id="UP001054945"/>
    </source>
</evidence>
<name>A0AAV4MG16_CAEEX</name>
<reference evidence="1 2" key="1">
    <citation type="submission" date="2021-06" db="EMBL/GenBank/DDBJ databases">
        <title>Caerostris extrusa draft genome.</title>
        <authorList>
            <person name="Kono N."/>
            <person name="Arakawa K."/>
        </authorList>
    </citation>
    <scope>NUCLEOTIDE SEQUENCE [LARGE SCALE GENOMIC DNA]</scope>
</reference>
<dbReference type="AlphaFoldDB" id="A0AAV4MG16"/>